<evidence type="ECO:0000256" key="1">
    <source>
        <dbReference type="ARBA" id="ARBA00004651"/>
    </source>
</evidence>
<dbReference type="InterPro" id="IPR044746">
    <property type="entry name" value="ABCC_6TM_D1"/>
</dbReference>
<dbReference type="VEuPathDB" id="FungiDB:JI435_090870"/>
<dbReference type="Gene3D" id="1.20.1560.10">
    <property type="entry name" value="ABC transporter type 1, transmembrane domain"/>
    <property type="match status" value="2"/>
</dbReference>
<dbReference type="InterPro" id="IPR044726">
    <property type="entry name" value="ABCC_6TM_D2"/>
</dbReference>
<feature type="transmembrane region" description="Helical" evidence="12">
    <location>
        <begin position="1076"/>
        <end position="1097"/>
    </location>
</feature>
<evidence type="ECO:0000256" key="6">
    <source>
        <dbReference type="ARBA" id="ARBA00022741"/>
    </source>
</evidence>
<dbReference type="GO" id="GO:0005524">
    <property type="term" value="F:ATP binding"/>
    <property type="evidence" value="ECO:0007669"/>
    <property type="project" value="UniProtKB-KW"/>
</dbReference>
<sequence length="1545" mass="172288">WATPANNMSHSFRFLDIKNHKNQCTIETQQQFGPTNAYCHGGFDFTLFFEETFLSIVPFAFVLPFLIVRLYRTNKTSIIVDGGRWHFAKQALYILYGAIQVLMLGAIAMPDTIKTNTTIASAVTTLFATFVLAVTSNFEHYRNARPSSPIGIYLVVTWVFDVAKVRSLIAIEHGKPLAYMQAVSAGVKLCLVLLELKEKRAWLIDPKAFPAPESTANFFNRLTFFWVNPLLLKGYNKPLNESDLFEVQEQIVGEKNLLAFAERWEKYPYKDRPNALFKLAFRHHWRSFSSIILPRICFSAFNFSQPFLLQRTLRYLTTYDYANRPAIGNGLIASYVLVYFGFGLTNSMHQHRNYRSISKLRGSLIGVIYKETLGMSTSALAESEAVTLMNADVERITVGLRQSQELWASLYEIALAVYLLYEQISWAALTPLGVIFLCTGIAIASSPKLASSQKTWLDKIQARVDSTASMLGAMKAVKMTGLTPDLGKKIHDLREDEIRTARTFRGMLVKITACSYASTSFSPVIALGTYIFMAKYHGYPALTLARGLTSLVLLQLTLEPVSFFITALSGLINTMSCMERIRQYLVTETRNELSLYRSRHSRPGRPDGPLPSPPPAYSQFALNLANITEEVEELPSVAGSSQRPGKQSSEKRAAISCQESDLSSDDATLASVHETRNCIVAENASCGWDRTKMPTLMNLNFKVPEGSMTMIVGPVSSGKSTLLKAILGEMPVAKGFRRSFFTEVAYCSQSAWLVNGTLRDNIIHGSDLDPIWYNTVIQACDLETDISIMPLGDETIVGSKGLSLSGGQQQRVALARAIYFRRSIVLIDDVMCGLDASTEEHVFESVLGENGLLRGTDTTVIYVTNAVHRFSQADHIISLGSDGTIVEQGTFDELRQQGGYVSNLTRNGGRTVQKHGDRHEIRGFKQSLLHSKMQEKIEEENGAGDFTIYGYYIGTFGWLRWLVFCFFCALYGFGTAFPNVWVKWWTTHNQEHPNDRIAHYLGMYLFLAVLGLGSLVMACWILIMTMTPQAGRQLHQRLLDTVLNAPMSFFSSTDTGITANRFSQDLELIDMELPVALIKTAMNLFLLLAQLCVILASAKWVGVAMPAILVVVYFLQIYYLRTSRRLRILDIETKAYLGTQFLEMLSGLVTVRAFQWEFQHLSRFLDMLKKAQRPFYLLYCVQRWLNMILDMVIGGMAVLLVTIAIKTKGTVDPGMTALALTNLVGFSQMLKQLITAWTLLETSMGALARVRAFTAAVETENLPGEDKPAPENWPRFGGIEFRSVVASHKKSKKATLNDISFAVPPGTKLALVGRSGSGKSSLIAALLRMMDLSSGQIVIDGLDIATLPRQLVRSHLIALPQDPYVLAGTIRENVDPLSIMSDEQVIGALRRVQLSHLLDDVDIGLHAKLNSDMLSHGQCQLLCLARAMMRRSSILILDEATASVDVHTDALMQDIIRTEFKHHTIIAAAHRLDTIIDFDAVLVLDQGRVLESDNPQTLLARDSAFKELYQTQKGENRDWGHSTLSLLHDTGDRISLMSHGTSSGR</sequence>
<dbReference type="SUPFAM" id="SSF52540">
    <property type="entry name" value="P-loop containing nucleoside triphosphate hydrolases"/>
    <property type="match status" value="2"/>
</dbReference>
<evidence type="ECO:0000256" key="7">
    <source>
        <dbReference type="ARBA" id="ARBA00022840"/>
    </source>
</evidence>
<dbReference type="FunFam" id="3.40.50.300:FF:001854">
    <property type="entry name" value="ABC multidrug transporter (Eurofung)"/>
    <property type="match status" value="1"/>
</dbReference>
<keyword evidence="5 12" id="KW-0812">Transmembrane</keyword>
<reference evidence="16" key="1">
    <citation type="journal article" date="2021" name="BMC Genomics">
        <title>Chromosome-level genome assembly and manually-curated proteome of model necrotroph Parastagonospora nodorum Sn15 reveals a genome-wide trove of candidate effector homologs, and redundancy of virulence-related functions within an accessory chromosome.</title>
        <authorList>
            <person name="Bertazzoni S."/>
            <person name="Jones D.A.B."/>
            <person name="Phan H.T."/>
            <person name="Tan K.-C."/>
            <person name="Hane J.K."/>
        </authorList>
    </citation>
    <scope>NUCLEOTIDE SEQUENCE [LARGE SCALE GENOMIC DNA]</scope>
    <source>
        <strain evidence="16">SN15 / ATCC MYA-4574 / FGSC 10173)</strain>
    </source>
</reference>
<protein>
    <recommendedName>
        <fullName evidence="17">P-loop containing nucleoside triphosphate hydrolase protein</fullName>
    </recommendedName>
</protein>
<dbReference type="InterPro" id="IPR003593">
    <property type="entry name" value="AAA+_ATPase"/>
</dbReference>
<dbReference type="OrthoDB" id="6500128at2759"/>
<comment type="similarity">
    <text evidence="2">Belongs to the ABC transporter superfamily. ABCC family. Conjugate transporter (TC 3.A.1.208) subfamily.</text>
</comment>
<keyword evidence="10" id="KW-0325">Glycoprotein</keyword>
<dbReference type="InterPro" id="IPR017871">
    <property type="entry name" value="ABC_transporter-like_CS"/>
</dbReference>
<feature type="transmembrane region" description="Helical" evidence="12">
    <location>
        <begin position="92"/>
        <end position="113"/>
    </location>
</feature>
<name>A0A7U2I3L3_PHANO</name>
<dbReference type="SMART" id="SM00382">
    <property type="entry name" value="AAA"/>
    <property type="match status" value="2"/>
</dbReference>
<feature type="compositionally biased region" description="Polar residues" evidence="11">
    <location>
        <begin position="638"/>
        <end position="647"/>
    </location>
</feature>
<keyword evidence="16" id="KW-1185">Reference proteome</keyword>
<organism evidence="15 16">
    <name type="scientific">Phaeosphaeria nodorum (strain SN15 / ATCC MYA-4574 / FGSC 10173)</name>
    <name type="common">Glume blotch fungus</name>
    <name type="synonym">Parastagonospora nodorum</name>
    <dbReference type="NCBI Taxonomy" id="321614"/>
    <lineage>
        <taxon>Eukaryota</taxon>
        <taxon>Fungi</taxon>
        <taxon>Dikarya</taxon>
        <taxon>Ascomycota</taxon>
        <taxon>Pezizomycotina</taxon>
        <taxon>Dothideomycetes</taxon>
        <taxon>Pleosporomycetidae</taxon>
        <taxon>Pleosporales</taxon>
        <taxon>Pleosporineae</taxon>
        <taxon>Phaeosphaeriaceae</taxon>
        <taxon>Parastagonospora</taxon>
    </lineage>
</organism>
<keyword evidence="4" id="KW-1003">Cell membrane</keyword>
<evidence type="ECO:0000256" key="8">
    <source>
        <dbReference type="ARBA" id="ARBA00022989"/>
    </source>
</evidence>
<evidence type="ECO:0000259" key="14">
    <source>
        <dbReference type="PROSITE" id="PS50929"/>
    </source>
</evidence>
<accession>A0A7U2I3L3</accession>
<dbReference type="Gene3D" id="3.40.50.300">
    <property type="entry name" value="P-loop containing nucleotide triphosphate hydrolases"/>
    <property type="match status" value="2"/>
</dbReference>
<dbReference type="PROSITE" id="PS50929">
    <property type="entry name" value="ABC_TM1F"/>
    <property type="match status" value="2"/>
</dbReference>
<feature type="transmembrane region" description="Helical" evidence="12">
    <location>
        <begin position="508"/>
        <end position="532"/>
    </location>
</feature>
<evidence type="ECO:0000313" key="15">
    <source>
        <dbReference type="EMBL" id="QRD00529.1"/>
    </source>
</evidence>
<keyword evidence="3" id="KW-0813">Transport</keyword>
<dbReference type="InterPro" id="IPR036640">
    <property type="entry name" value="ABC1_TM_sf"/>
</dbReference>
<dbReference type="Pfam" id="PF24357">
    <property type="entry name" value="TMD0_ABC"/>
    <property type="match status" value="1"/>
</dbReference>
<dbReference type="InterPro" id="IPR011527">
    <property type="entry name" value="ABC1_TM_dom"/>
</dbReference>
<dbReference type="CDD" id="cd03250">
    <property type="entry name" value="ABCC_MRP_domain1"/>
    <property type="match status" value="1"/>
</dbReference>
<dbReference type="Proteomes" id="UP000663193">
    <property type="component" value="Chromosome 11"/>
</dbReference>
<feature type="region of interest" description="Disordered" evidence="11">
    <location>
        <begin position="633"/>
        <end position="659"/>
    </location>
</feature>
<feature type="transmembrane region" description="Helical" evidence="12">
    <location>
        <begin position="427"/>
        <end position="444"/>
    </location>
</feature>
<dbReference type="InterPro" id="IPR050173">
    <property type="entry name" value="ABC_transporter_C-like"/>
</dbReference>
<feature type="domain" description="ABC transporter" evidence="13">
    <location>
        <begin position="1279"/>
        <end position="1511"/>
    </location>
</feature>
<dbReference type="GO" id="GO:0016887">
    <property type="term" value="F:ATP hydrolysis activity"/>
    <property type="evidence" value="ECO:0007669"/>
    <property type="project" value="InterPro"/>
</dbReference>
<dbReference type="InterPro" id="IPR027417">
    <property type="entry name" value="P-loop_NTPase"/>
</dbReference>
<feature type="transmembrane region" description="Helical" evidence="12">
    <location>
        <begin position="327"/>
        <end position="345"/>
    </location>
</feature>
<feature type="transmembrane region" description="Helical" evidence="12">
    <location>
        <begin position="1184"/>
        <end position="1205"/>
    </location>
</feature>
<dbReference type="PROSITE" id="PS50893">
    <property type="entry name" value="ABC_TRANSPORTER_2"/>
    <property type="match status" value="2"/>
</dbReference>
<dbReference type="CDD" id="cd03244">
    <property type="entry name" value="ABCC_MRP_domain2"/>
    <property type="match status" value="1"/>
</dbReference>
<evidence type="ECO:0000256" key="4">
    <source>
        <dbReference type="ARBA" id="ARBA00022475"/>
    </source>
</evidence>
<dbReference type="Pfam" id="PF00005">
    <property type="entry name" value="ABC_tran"/>
    <property type="match status" value="2"/>
</dbReference>
<comment type="subcellular location">
    <subcellularLocation>
        <location evidence="1">Cell membrane</location>
        <topology evidence="1">Multi-pass membrane protein</topology>
    </subcellularLocation>
</comment>
<dbReference type="GO" id="GO:0005886">
    <property type="term" value="C:plasma membrane"/>
    <property type="evidence" value="ECO:0007669"/>
    <property type="project" value="UniProtKB-SubCell"/>
</dbReference>
<evidence type="ECO:0000256" key="12">
    <source>
        <dbReference type="SAM" id="Phobius"/>
    </source>
</evidence>
<dbReference type="PANTHER" id="PTHR24223:SF399">
    <property type="entry name" value="ABC TRANSPORTER ATNG"/>
    <property type="match status" value="1"/>
</dbReference>
<evidence type="ECO:0000256" key="2">
    <source>
        <dbReference type="ARBA" id="ARBA00009726"/>
    </source>
</evidence>
<feature type="transmembrane region" description="Helical" evidence="12">
    <location>
        <begin position="1001"/>
        <end position="1023"/>
    </location>
</feature>
<dbReference type="CDD" id="cd18580">
    <property type="entry name" value="ABC_6TM_ABCC_D2"/>
    <property type="match status" value="1"/>
</dbReference>
<evidence type="ECO:0000256" key="11">
    <source>
        <dbReference type="SAM" id="MobiDB-lite"/>
    </source>
</evidence>
<evidence type="ECO:0008006" key="17">
    <source>
        <dbReference type="Google" id="ProtNLM"/>
    </source>
</evidence>
<dbReference type="PROSITE" id="PS00211">
    <property type="entry name" value="ABC_TRANSPORTER_1"/>
    <property type="match status" value="2"/>
</dbReference>
<dbReference type="GO" id="GO:0140359">
    <property type="term" value="F:ABC-type transporter activity"/>
    <property type="evidence" value="ECO:0007669"/>
    <property type="project" value="InterPro"/>
</dbReference>
<feature type="domain" description="ABC transmembrane type-1" evidence="14">
    <location>
        <begin position="296"/>
        <end position="573"/>
    </location>
</feature>
<gene>
    <name evidence="15" type="ORF">JI435_090870</name>
</gene>
<dbReference type="SUPFAM" id="SSF90123">
    <property type="entry name" value="ABC transporter transmembrane region"/>
    <property type="match status" value="2"/>
</dbReference>
<feature type="transmembrane region" description="Helical" evidence="12">
    <location>
        <begin position="552"/>
        <end position="572"/>
    </location>
</feature>
<proteinExistence type="inferred from homology"/>
<keyword evidence="8 12" id="KW-1133">Transmembrane helix</keyword>
<evidence type="ECO:0000256" key="5">
    <source>
        <dbReference type="ARBA" id="ARBA00022692"/>
    </source>
</evidence>
<feature type="transmembrane region" description="Helical" evidence="12">
    <location>
        <begin position="1103"/>
        <end position="1120"/>
    </location>
</feature>
<keyword evidence="6" id="KW-0547">Nucleotide-binding</keyword>
<feature type="domain" description="ABC transporter" evidence="13">
    <location>
        <begin position="679"/>
        <end position="907"/>
    </location>
</feature>
<feature type="transmembrane region" description="Helical" evidence="12">
    <location>
        <begin position="119"/>
        <end position="138"/>
    </location>
</feature>
<dbReference type="EMBL" id="CP069033">
    <property type="protein sequence ID" value="QRD00529.1"/>
    <property type="molecule type" value="Genomic_DNA"/>
</dbReference>
<evidence type="ECO:0000256" key="10">
    <source>
        <dbReference type="ARBA" id="ARBA00023180"/>
    </source>
</evidence>
<keyword evidence="7" id="KW-0067">ATP-binding</keyword>
<feature type="transmembrane region" description="Helical" evidence="12">
    <location>
        <begin position="53"/>
        <end position="71"/>
    </location>
</feature>
<evidence type="ECO:0000259" key="13">
    <source>
        <dbReference type="PROSITE" id="PS50893"/>
    </source>
</evidence>
<dbReference type="FunFam" id="3.40.50.300:FF:000838">
    <property type="entry name" value="ABC multidrug transporter (Eurofung)"/>
    <property type="match status" value="1"/>
</dbReference>
<feature type="non-terminal residue" evidence="15">
    <location>
        <position position="1545"/>
    </location>
</feature>
<evidence type="ECO:0000256" key="9">
    <source>
        <dbReference type="ARBA" id="ARBA00023136"/>
    </source>
</evidence>
<keyword evidence="9 12" id="KW-0472">Membrane</keyword>
<dbReference type="FunFam" id="1.20.1560.10:FF:000066">
    <property type="entry name" value="ABC multidrug transporter (Eurofung)"/>
    <property type="match status" value="1"/>
</dbReference>
<evidence type="ECO:0000313" key="16">
    <source>
        <dbReference type="Proteomes" id="UP000663193"/>
    </source>
</evidence>
<dbReference type="PANTHER" id="PTHR24223">
    <property type="entry name" value="ATP-BINDING CASSETTE SUB-FAMILY C"/>
    <property type="match status" value="1"/>
</dbReference>
<feature type="domain" description="ABC transmembrane type-1" evidence="14">
    <location>
        <begin position="962"/>
        <end position="1242"/>
    </location>
</feature>
<dbReference type="FunFam" id="1.20.1560.10:FF:000055">
    <property type="entry name" value="ABC multidrug transporter (Eurofung)"/>
    <property type="match status" value="1"/>
</dbReference>
<evidence type="ECO:0000256" key="3">
    <source>
        <dbReference type="ARBA" id="ARBA00022448"/>
    </source>
</evidence>
<dbReference type="InterPro" id="IPR056227">
    <property type="entry name" value="TMD0_ABC"/>
</dbReference>
<feature type="transmembrane region" description="Helical" evidence="12">
    <location>
        <begin position="961"/>
        <end position="981"/>
    </location>
</feature>
<dbReference type="InterPro" id="IPR003439">
    <property type="entry name" value="ABC_transporter-like_ATP-bd"/>
</dbReference>
<dbReference type="Pfam" id="PF00664">
    <property type="entry name" value="ABC_membrane"/>
    <property type="match status" value="2"/>
</dbReference>
<dbReference type="CDD" id="cd18579">
    <property type="entry name" value="ABC_6TM_ABCC_D1"/>
    <property type="match status" value="1"/>
</dbReference>